<dbReference type="Proteomes" id="UP001630127">
    <property type="component" value="Unassembled WGS sequence"/>
</dbReference>
<dbReference type="Pfam" id="PF12854">
    <property type="entry name" value="PPR_1"/>
    <property type="match status" value="1"/>
</dbReference>
<name>A0ABD3B078_9GENT</name>
<evidence type="ECO:0000256" key="3">
    <source>
        <dbReference type="PROSITE-ProRule" id="PRU00708"/>
    </source>
</evidence>
<accession>A0ABD3B078</accession>
<feature type="repeat" description="PPR" evidence="3">
    <location>
        <begin position="339"/>
        <end position="373"/>
    </location>
</feature>
<dbReference type="InterPro" id="IPR002885">
    <property type="entry name" value="PPR_rpt"/>
</dbReference>
<organism evidence="5 6">
    <name type="scientific">Cinchona calisaya</name>
    <dbReference type="NCBI Taxonomy" id="153742"/>
    <lineage>
        <taxon>Eukaryota</taxon>
        <taxon>Viridiplantae</taxon>
        <taxon>Streptophyta</taxon>
        <taxon>Embryophyta</taxon>
        <taxon>Tracheophyta</taxon>
        <taxon>Spermatophyta</taxon>
        <taxon>Magnoliopsida</taxon>
        <taxon>eudicotyledons</taxon>
        <taxon>Gunneridae</taxon>
        <taxon>Pentapetalae</taxon>
        <taxon>asterids</taxon>
        <taxon>lamiids</taxon>
        <taxon>Gentianales</taxon>
        <taxon>Rubiaceae</taxon>
        <taxon>Cinchonoideae</taxon>
        <taxon>Cinchoneae</taxon>
        <taxon>Cinchona</taxon>
    </lineage>
</organism>
<reference evidence="5 6" key="1">
    <citation type="submission" date="2024-11" db="EMBL/GenBank/DDBJ databases">
        <title>A near-complete genome assembly of Cinchona calisaya.</title>
        <authorList>
            <person name="Lian D.C."/>
            <person name="Zhao X.W."/>
            <person name="Wei L."/>
        </authorList>
    </citation>
    <scope>NUCLEOTIDE SEQUENCE [LARGE SCALE GENOMIC DNA]</scope>
    <source>
        <tissue evidence="5">Nenye</tissue>
    </source>
</reference>
<evidence type="ECO:0000256" key="1">
    <source>
        <dbReference type="ARBA" id="ARBA00007626"/>
    </source>
</evidence>
<feature type="repeat" description="PPR" evidence="3">
    <location>
        <begin position="414"/>
        <end position="448"/>
    </location>
</feature>
<dbReference type="SUPFAM" id="SSF81901">
    <property type="entry name" value="HCP-like"/>
    <property type="match status" value="1"/>
</dbReference>
<dbReference type="EMBL" id="JBJUIK010000002">
    <property type="protein sequence ID" value="KAL3536614.1"/>
    <property type="molecule type" value="Genomic_DNA"/>
</dbReference>
<dbReference type="InterPro" id="IPR011990">
    <property type="entry name" value="TPR-like_helical_dom_sf"/>
</dbReference>
<comment type="caution">
    <text evidence="5">The sequence shown here is derived from an EMBL/GenBank/DDBJ whole genome shotgun (WGS) entry which is preliminary data.</text>
</comment>
<comment type="similarity">
    <text evidence="1">Belongs to the PPR family. P subfamily.</text>
</comment>
<feature type="region of interest" description="Disordered" evidence="4">
    <location>
        <begin position="46"/>
        <end position="69"/>
    </location>
</feature>
<gene>
    <name evidence="5" type="ORF">ACH5RR_005075</name>
</gene>
<protein>
    <recommendedName>
        <fullName evidence="7">Pentatricopeptide repeat-containing protein</fullName>
    </recommendedName>
</protein>
<dbReference type="NCBIfam" id="TIGR00756">
    <property type="entry name" value="PPR"/>
    <property type="match status" value="8"/>
</dbReference>
<dbReference type="AlphaFoldDB" id="A0ABD3B078"/>
<keyword evidence="6" id="KW-1185">Reference proteome</keyword>
<feature type="repeat" description="PPR" evidence="3">
    <location>
        <begin position="269"/>
        <end position="303"/>
    </location>
</feature>
<evidence type="ECO:0000313" key="6">
    <source>
        <dbReference type="Proteomes" id="UP001630127"/>
    </source>
</evidence>
<feature type="repeat" description="PPR" evidence="3">
    <location>
        <begin position="158"/>
        <end position="192"/>
    </location>
</feature>
<feature type="repeat" description="PPR" evidence="3">
    <location>
        <begin position="193"/>
        <end position="227"/>
    </location>
</feature>
<dbReference type="PROSITE" id="PS51375">
    <property type="entry name" value="PPR"/>
    <property type="match status" value="7"/>
</dbReference>
<dbReference type="PANTHER" id="PTHR47447">
    <property type="entry name" value="OS03G0856100 PROTEIN"/>
    <property type="match status" value="1"/>
</dbReference>
<evidence type="ECO:0008006" key="7">
    <source>
        <dbReference type="Google" id="ProtNLM"/>
    </source>
</evidence>
<evidence type="ECO:0000313" key="5">
    <source>
        <dbReference type="EMBL" id="KAL3536614.1"/>
    </source>
</evidence>
<feature type="repeat" description="PPR" evidence="3">
    <location>
        <begin position="304"/>
        <end position="338"/>
    </location>
</feature>
<proteinExistence type="inferred from homology"/>
<feature type="repeat" description="PPR" evidence="3">
    <location>
        <begin position="228"/>
        <end position="262"/>
    </location>
</feature>
<sequence>MPPVAGCWILSPSSFCPPNSFPPLLLLHPPILSFTRKPPLHRRFQVSAHPPTSATSTSQHQHNNTPTTIHEESNHTHLLVLNTTTTAVLQDLVQTLRALPSETQTFQFLINQIEIECGFLTTPISIINDLLAALITADEFELALRFYSSLLPHGLVPDYRTYSLLLTCYCNQNDPFGAKNVLDHMLGEGMHPDVATFTTLIDSFCKSGRTQVAFEVFEIMGTLGCEPTINTYNCLLKGLCYVGRVEEAHRLLTKIKKDSSSFSKKKQPDIYSYTAVMNGLCKVGRSDEALDLLDEALTLGLTPNAVTYNTLLNGYFKEGRPLDGIDLLKRMKERRCSPDYVTYSTLLHGLLKWGEIQAAFNVYRETEDIGVGVDERLMNTLLRGLCRRAREEEHYLKDVYKLFERMRSADRAICPLAYNMVIEAYCSGREVDKAVVNFREMIGMGNCPKSITFGNVVGALCGEGKVDEAVSLLDLMLQQSENGAAVSVLFDILIDELNRHGVFVYAYTVYGLALKRGVVPRRKPRATSSVTHQAKRLPRSYRHGVGVAYSHKSTRCSYCY</sequence>
<evidence type="ECO:0000256" key="4">
    <source>
        <dbReference type="SAM" id="MobiDB-lite"/>
    </source>
</evidence>
<dbReference type="Pfam" id="PF13041">
    <property type="entry name" value="PPR_2"/>
    <property type="match status" value="2"/>
</dbReference>
<dbReference type="Pfam" id="PF01535">
    <property type="entry name" value="PPR"/>
    <property type="match status" value="3"/>
</dbReference>
<dbReference type="Gene3D" id="1.25.40.10">
    <property type="entry name" value="Tetratricopeptide repeat domain"/>
    <property type="match status" value="3"/>
</dbReference>
<dbReference type="PANTHER" id="PTHR47447:SF24">
    <property type="entry name" value="PENTATRICOPEPTIDE REPEAT-CONTAINING PROTEIN"/>
    <property type="match status" value="1"/>
</dbReference>
<evidence type="ECO:0000256" key="2">
    <source>
        <dbReference type="ARBA" id="ARBA00022737"/>
    </source>
</evidence>
<feature type="compositionally biased region" description="Low complexity" evidence="4">
    <location>
        <begin position="47"/>
        <end position="62"/>
    </location>
</feature>
<keyword evidence="2" id="KW-0677">Repeat</keyword>